<reference evidence="2 3" key="1">
    <citation type="submission" date="2020-11" db="EMBL/GenBank/DDBJ databases">
        <authorList>
            <person name="Sun Q."/>
        </authorList>
    </citation>
    <scope>NUCLEOTIDE SEQUENCE [LARGE SCALE GENOMIC DNA]</scope>
    <source>
        <strain evidence="2 3">P8398</strain>
    </source>
</reference>
<dbReference type="RefSeq" id="WP_206092355.1">
    <property type="nucleotide sequence ID" value="NZ_CP065053.1"/>
</dbReference>
<name>A0AA48WKG5_9BURK</name>
<proteinExistence type="predicted"/>
<evidence type="ECO:0000313" key="3">
    <source>
        <dbReference type="Proteomes" id="UP000662888"/>
    </source>
</evidence>
<dbReference type="EMBL" id="CP065053">
    <property type="protein sequence ID" value="QPI52914.1"/>
    <property type="molecule type" value="Genomic_DNA"/>
</dbReference>
<protein>
    <submittedName>
        <fullName evidence="2">Uncharacterized protein</fullName>
    </submittedName>
</protein>
<dbReference type="Proteomes" id="UP000662888">
    <property type="component" value="Chromosome"/>
</dbReference>
<feature type="compositionally biased region" description="Gly residues" evidence="1">
    <location>
        <begin position="1"/>
        <end position="13"/>
    </location>
</feature>
<accession>A0AA48WKG5</accession>
<gene>
    <name evidence="2" type="ORF">IV454_16335</name>
</gene>
<evidence type="ECO:0000256" key="1">
    <source>
        <dbReference type="SAM" id="MobiDB-lite"/>
    </source>
</evidence>
<feature type="region of interest" description="Disordered" evidence="1">
    <location>
        <begin position="67"/>
        <end position="102"/>
    </location>
</feature>
<feature type="region of interest" description="Disordered" evidence="1">
    <location>
        <begin position="1"/>
        <end position="33"/>
    </location>
</feature>
<evidence type="ECO:0000313" key="2">
    <source>
        <dbReference type="EMBL" id="QPI52914.1"/>
    </source>
</evidence>
<keyword evidence="3" id="KW-1185">Reference proteome</keyword>
<sequence length="102" mass="10583">MAGVKGKSGGARQGAGRKKNPENEGAEFAGSTDGMTPVEVLEFFMHHAEVPVALRLKAAGLAAPFRHKKLGEGGKPSAGDADKPATSAKYGTRTRPGENTQH</sequence>
<organism evidence="2 3">
    <name type="scientific">Massilia antarctica</name>
    <dbReference type="NCBI Taxonomy" id="2765360"/>
    <lineage>
        <taxon>Bacteria</taxon>
        <taxon>Pseudomonadati</taxon>
        <taxon>Pseudomonadota</taxon>
        <taxon>Betaproteobacteria</taxon>
        <taxon>Burkholderiales</taxon>
        <taxon>Oxalobacteraceae</taxon>
        <taxon>Telluria group</taxon>
        <taxon>Massilia</taxon>
    </lineage>
</organism>